<dbReference type="AlphaFoldDB" id="A0A0Q3K6J6"/>
<reference evidence="1 2" key="1">
    <citation type="submission" date="2015-10" db="EMBL/GenBank/DDBJ databases">
        <title>Chryseobacterium aquaticum genome.</title>
        <authorList>
            <person name="Newman J.D."/>
            <person name="Ferguson M.B."/>
            <person name="Miller J.R."/>
        </authorList>
    </citation>
    <scope>NUCLEOTIDE SEQUENCE [LARGE SCALE GENOMIC DNA]</scope>
    <source>
        <strain evidence="1 2">KCTC 12483</strain>
    </source>
</reference>
<dbReference type="EMBL" id="LLYZ01000006">
    <property type="protein sequence ID" value="KQK25299.1"/>
    <property type="molecule type" value="Genomic_DNA"/>
</dbReference>
<dbReference type="SUPFAM" id="SSF47781">
    <property type="entry name" value="RuvA domain 2-like"/>
    <property type="match status" value="4"/>
</dbReference>
<gene>
    <name evidence="1" type="ORF">AR438_12285</name>
</gene>
<dbReference type="RefSeq" id="WP_056015512.1">
    <property type="nucleotide sequence ID" value="NZ_LLYZ01000006.1"/>
</dbReference>
<accession>A0A0Q3K6J6</accession>
<sequence length="437" mass="50728">MMKKNYYQKMAVLGVLLLSLFGFQKYIDKKTDHFPNIQFVSESLPTEILTEFDPNELDENQWQKLGFSEKQTATILKYKKIVGGKFLSKEQFKKCYAISEEKFSQLSSFILLPETNLEAKSGNSGFKNYENKTLSITRKFNPDQLSQNDWENMGFSEKQAAAILKYKSFLGGSFVSKEKFKECFIISDENYAKLAPYLILPAKTPANFNPYERKLNTQKTKIQITPFDPNTLDTAGWMALGFTEKQANVIVNYRDRNLKGSFKTLEDIQNCFVISPEKFAELKPYIKLNSATMVKNSDTKKTEFKQQEKTDFAKTDMNSVTFKQLLEFGLDEKSAGSMIGFRKKLGGFMTKEQILETYNIDKELVQKLLSIAPLDNSKVERYSLVDAPEEWLKNHPYFKYSADKIIFYRISNPDDKKIWKLLKTKPEYEARMRLYVK</sequence>
<dbReference type="Proteomes" id="UP000051682">
    <property type="component" value="Unassembled WGS sequence"/>
</dbReference>
<evidence type="ECO:0008006" key="3">
    <source>
        <dbReference type="Google" id="ProtNLM"/>
    </source>
</evidence>
<evidence type="ECO:0000313" key="2">
    <source>
        <dbReference type="Proteomes" id="UP000051682"/>
    </source>
</evidence>
<name>A0A0Q3K6J6_9FLAO</name>
<comment type="caution">
    <text evidence="1">The sequence shown here is derived from an EMBL/GenBank/DDBJ whole genome shotgun (WGS) entry which is preliminary data.</text>
</comment>
<protein>
    <recommendedName>
        <fullName evidence="3">Competence protein ComEA</fullName>
    </recommendedName>
</protein>
<keyword evidence="2" id="KW-1185">Reference proteome</keyword>
<dbReference type="InterPro" id="IPR010994">
    <property type="entry name" value="RuvA_2-like"/>
</dbReference>
<proteinExistence type="predicted"/>
<dbReference type="STRING" id="452084.AR438_12285"/>
<evidence type="ECO:0000313" key="1">
    <source>
        <dbReference type="EMBL" id="KQK25299.1"/>
    </source>
</evidence>
<organism evidence="1 2">
    <name type="scientific">Chryseobacterium aquaticum</name>
    <dbReference type="NCBI Taxonomy" id="452084"/>
    <lineage>
        <taxon>Bacteria</taxon>
        <taxon>Pseudomonadati</taxon>
        <taxon>Bacteroidota</taxon>
        <taxon>Flavobacteriia</taxon>
        <taxon>Flavobacteriales</taxon>
        <taxon>Weeksellaceae</taxon>
        <taxon>Chryseobacterium group</taxon>
        <taxon>Chryseobacterium</taxon>
    </lineage>
</organism>